<gene>
    <name evidence="3" type="ORF">GCM10011390_40670</name>
</gene>
<evidence type="ECO:0000313" key="3">
    <source>
        <dbReference type="EMBL" id="GGE17430.1"/>
    </source>
</evidence>
<dbReference type="EMBL" id="BMIQ01000007">
    <property type="protein sequence ID" value="GGE17430.1"/>
    <property type="molecule type" value="Genomic_DNA"/>
</dbReference>
<feature type="domain" description="TadE-like" evidence="2">
    <location>
        <begin position="15"/>
        <end position="52"/>
    </location>
</feature>
<reference evidence="3" key="1">
    <citation type="journal article" date="2014" name="Int. J. Syst. Evol. Microbiol.">
        <title>Complete genome sequence of Corynebacterium casei LMG S-19264T (=DSM 44701T), isolated from a smear-ripened cheese.</title>
        <authorList>
            <consortium name="US DOE Joint Genome Institute (JGI-PGF)"/>
            <person name="Walter F."/>
            <person name="Albersmeier A."/>
            <person name="Kalinowski J."/>
            <person name="Ruckert C."/>
        </authorList>
    </citation>
    <scope>NUCLEOTIDE SEQUENCE</scope>
    <source>
        <strain evidence="3">CGMCC 1.15367</strain>
    </source>
</reference>
<protein>
    <recommendedName>
        <fullName evidence="2">TadE-like domain-containing protein</fullName>
    </recommendedName>
</protein>
<keyword evidence="1" id="KW-0812">Transmembrane</keyword>
<feature type="transmembrane region" description="Helical" evidence="1">
    <location>
        <begin position="20"/>
        <end position="44"/>
    </location>
</feature>
<organism evidence="3 4">
    <name type="scientific">Aureimonas endophytica</name>
    <dbReference type="NCBI Taxonomy" id="2027858"/>
    <lineage>
        <taxon>Bacteria</taxon>
        <taxon>Pseudomonadati</taxon>
        <taxon>Pseudomonadota</taxon>
        <taxon>Alphaproteobacteria</taxon>
        <taxon>Hyphomicrobiales</taxon>
        <taxon>Aurantimonadaceae</taxon>
        <taxon>Aureimonas</taxon>
    </lineage>
</organism>
<dbReference type="Pfam" id="PF07811">
    <property type="entry name" value="TadE"/>
    <property type="match status" value="1"/>
</dbReference>
<dbReference type="InterPro" id="IPR012495">
    <property type="entry name" value="TadE-like_dom"/>
</dbReference>
<keyword evidence="1" id="KW-1133">Transmembrane helix</keyword>
<name>A0A917E9R2_9HYPH</name>
<accession>A0A917E9R2</accession>
<comment type="caution">
    <text evidence="3">The sequence shown here is derived from an EMBL/GenBank/DDBJ whole genome shotgun (WGS) entry which is preliminary data.</text>
</comment>
<proteinExistence type="predicted"/>
<dbReference type="RefSeq" id="WP_188911708.1">
    <property type="nucleotide sequence ID" value="NZ_BMIQ01000007.1"/>
</dbReference>
<evidence type="ECO:0000313" key="4">
    <source>
        <dbReference type="Proteomes" id="UP000644699"/>
    </source>
</evidence>
<evidence type="ECO:0000256" key="1">
    <source>
        <dbReference type="SAM" id="Phobius"/>
    </source>
</evidence>
<dbReference type="Proteomes" id="UP000644699">
    <property type="component" value="Unassembled WGS sequence"/>
</dbReference>
<keyword evidence="4" id="KW-1185">Reference proteome</keyword>
<sequence>MLRTLCRAFRDRRAVAATEFALVLPVLILLVVGLPDLGGAILAAGRATKLAETMAQLVSQSKITLSDTDLDQILGAAPLADPEILTYARAAGVSIEKAATVIVSSVAFKPTNANCQANCQYKANVVFSRALSGAARPCGALVQGEDGSLFTLPSKVYSANSVVVVDVETHFKPFLADLLFGEMSFKRSAYFRPRYVAQIDSTRNCPGYAS</sequence>
<evidence type="ECO:0000259" key="2">
    <source>
        <dbReference type="Pfam" id="PF07811"/>
    </source>
</evidence>
<keyword evidence="1" id="KW-0472">Membrane</keyword>
<dbReference type="AlphaFoldDB" id="A0A917E9R2"/>
<reference evidence="3" key="2">
    <citation type="submission" date="2020-09" db="EMBL/GenBank/DDBJ databases">
        <authorList>
            <person name="Sun Q."/>
            <person name="Zhou Y."/>
        </authorList>
    </citation>
    <scope>NUCLEOTIDE SEQUENCE</scope>
    <source>
        <strain evidence="3">CGMCC 1.15367</strain>
    </source>
</reference>